<dbReference type="Proteomes" id="UP000295680">
    <property type="component" value="Unassembled WGS sequence"/>
</dbReference>
<dbReference type="GO" id="GO:0016747">
    <property type="term" value="F:acyltransferase activity, transferring groups other than amino-acyl groups"/>
    <property type="evidence" value="ECO:0007669"/>
    <property type="project" value="InterPro"/>
</dbReference>
<organism evidence="2 3">
    <name type="scientific">Actinocrispum wychmicini</name>
    <dbReference type="NCBI Taxonomy" id="1213861"/>
    <lineage>
        <taxon>Bacteria</taxon>
        <taxon>Bacillati</taxon>
        <taxon>Actinomycetota</taxon>
        <taxon>Actinomycetes</taxon>
        <taxon>Pseudonocardiales</taxon>
        <taxon>Pseudonocardiaceae</taxon>
        <taxon>Actinocrispum</taxon>
    </lineage>
</organism>
<name>A0A4R2JHZ3_9PSEU</name>
<gene>
    <name evidence="2" type="ORF">EV192_10661</name>
</gene>
<accession>A0A4R2JHZ3</accession>
<comment type="caution">
    <text evidence="2">The sequence shown here is derived from an EMBL/GenBank/DDBJ whole genome shotgun (WGS) entry which is preliminary data.</text>
</comment>
<dbReference type="InterPro" id="IPR052523">
    <property type="entry name" value="Trichothecene_AcTrans"/>
</dbReference>
<dbReference type="PANTHER" id="PTHR42791">
    <property type="entry name" value="GNAT FAMILY ACETYLTRANSFERASE"/>
    <property type="match status" value="1"/>
</dbReference>
<sequence length="194" mass="21519">MIREAGTDDLKEVGILLGAAFQRDPISTWLFPDRTRRAQVQPLFFETFSAIALETGGAIYLTESGTACTVWFPSVDEDDDEGDFMARFDMLTQEEADLFGTLAGQMAEHHPTRGTHRHLQFIGVHPDHQRSGVGGELLKMNLARLDELGLPAYLEASSTTSTSLYLRLGFEHIGTPFGPGTRAKMYPMWREPAG</sequence>
<dbReference type="SUPFAM" id="SSF55729">
    <property type="entry name" value="Acyl-CoA N-acyltransferases (Nat)"/>
    <property type="match status" value="1"/>
</dbReference>
<proteinExistence type="predicted"/>
<evidence type="ECO:0000259" key="1">
    <source>
        <dbReference type="PROSITE" id="PS51186"/>
    </source>
</evidence>
<protein>
    <submittedName>
        <fullName evidence="2">Acetyltransferase (GNAT) family protein</fullName>
    </submittedName>
</protein>
<dbReference type="OrthoDB" id="7057833at2"/>
<dbReference type="Gene3D" id="3.40.630.30">
    <property type="match status" value="1"/>
</dbReference>
<dbReference type="InterPro" id="IPR016181">
    <property type="entry name" value="Acyl_CoA_acyltransferase"/>
</dbReference>
<dbReference type="Pfam" id="PF00583">
    <property type="entry name" value="Acetyltransf_1"/>
    <property type="match status" value="1"/>
</dbReference>
<dbReference type="RefSeq" id="WP_132120002.1">
    <property type="nucleotide sequence ID" value="NZ_SLWS01000006.1"/>
</dbReference>
<keyword evidence="3" id="KW-1185">Reference proteome</keyword>
<keyword evidence="2" id="KW-0808">Transferase</keyword>
<dbReference type="CDD" id="cd04301">
    <property type="entry name" value="NAT_SF"/>
    <property type="match status" value="1"/>
</dbReference>
<evidence type="ECO:0000313" key="3">
    <source>
        <dbReference type="Proteomes" id="UP000295680"/>
    </source>
</evidence>
<dbReference type="AlphaFoldDB" id="A0A4R2JHZ3"/>
<dbReference type="InterPro" id="IPR000182">
    <property type="entry name" value="GNAT_dom"/>
</dbReference>
<dbReference type="EMBL" id="SLWS01000006">
    <property type="protein sequence ID" value="TCO56588.1"/>
    <property type="molecule type" value="Genomic_DNA"/>
</dbReference>
<feature type="domain" description="N-acetyltransferase" evidence="1">
    <location>
        <begin position="46"/>
        <end position="193"/>
    </location>
</feature>
<dbReference type="PROSITE" id="PS51186">
    <property type="entry name" value="GNAT"/>
    <property type="match status" value="1"/>
</dbReference>
<reference evidence="2 3" key="1">
    <citation type="submission" date="2019-03" db="EMBL/GenBank/DDBJ databases">
        <title>Genomic Encyclopedia of Type Strains, Phase IV (KMG-IV): sequencing the most valuable type-strain genomes for metagenomic binning, comparative biology and taxonomic classification.</title>
        <authorList>
            <person name="Goeker M."/>
        </authorList>
    </citation>
    <scope>NUCLEOTIDE SEQUENCE [LARGE SCALE GENOMIC DNA]</scope>
    <source>
        <strain evidence="2 3">DSM 45934</strain>
    </source>
</reference>
<dbReference type="PANTHER" id="PTHR42791:SF1">
    <property type="entry name" value="N-ACETYLTRANSFERASE DOMAIN-CONTAINING PROTEIN"/>
    <property type="match status" value="1"/>
</dbReference>
<evidence type="ECO:0000313" key="2">
    <source>
        <dbReference type="EMBL" id="TCO56588.1"/>
    </source>
</evidence>